<name>A0AB34JMX4_PRYPA</name>
<sequence>MVITVWVQLLRGGENIGSADKITLEDDESDLADLRDAVMKKFPISLAGVDAALLNVSTARESSEYLRPAQKLQVLPPTKDDEPLFVHVPALAGGSEQGAAQDPDTSKRSLSRAEIEQIVEQRVQKIRRSDVQDISSSHSQSHSEYVNIGKKFVDSPPEEFTWQQMLFPISVPEDIEQTANSLLHSFQQHAESHSGRLLEKDLQEWCKKSLCSKTTSDAQDGMDWSPRSLLDTSSGKQRSSYRNKPDLTMTNEQGLTPYGTIAFIELKSYEENLEPSNTGQVMYAVQEALKRCKLRSQMFAFLTNFKTSLLVKWDDARRVFSADCTDARNR</sequence>
<organism evidence="2 3">
    <name type="scientific">Prymnesium parvum</name>
    <name type="common">Toxic golden alga</name>
    <dbReference type="NCBI Taxonomy" id="97485"/>
    <lineage>
        <taxon>Eukaryota</taxon>
        <taxon>Haptista</taxon>
        <taxon>Haptophyta</taxon>
        <taxon>Prymnesiophyceae</taxon>
        <taxon>Prymnesiales</taxon>
        <taxon>Prymnesiaceae</taxon>
        <taxon>Prymnesium</taxon>
    </lineage>
</organism>
<dbReference type="EMBL" id="JBGBPQ010000006">
    <property type="protein sequence ID" value="KAL1522904.1"/>
    <property type="molecule type" value="Genomic_DNA"/>
</dbReference>
<reference evidence="2 3" key="1">
    <citation type="journal article" date="2024" name="Science">
        <title>Giant polyketide synthase enzymes in the biosynthesis of giant marine polyether toxins.</title>
        <authorList>
            <person name="Fallon T.R."/>
            <person name="Shende V.V."/>
            <person name="Wierzbicki I.H."/>
            <person name="Pendleton A.L."/>
            <person name="Watervoot N.F."/>
            <person name="Auber R.P."/>
            <person name="Gonzalez D.J."/>
            <person name="Wisecaver J.H."/>
            <person name="Moore B.S."/>
        </authorList>
    </citation>
    <scope>NUCLEOTIDE SEQUENCE [LARGE SCALE GENOMIC DNA]</scope>
    <source>
        <strain evidence="2 3">12B1</strain>
    </source>
</reference>
<gene>
    <name evidence="2" type="ORF">AB1Y20_017869</name>
</gene>
<accession>A0AB34JMX4</accession>
<protein>
    <recommendedName>
        <fullName evidence="4">CDAN1-interacting nuclease 1</fullName>
    </recommendedName>
</protein>
<evidence type="ECO:0000313" key="3">
    <source>
        <dbReference type="Proteomes" id="UP001515480"/>
    </source>
</evidence>
<evidence type="ECO:0000256" key="1">
    <source>
        <dbReference type="SAM" id="MobiDB-lite"/>
    </source>
</evidence>
<feature type="region of interest" description="Disordered" evidence="1">
    <location>
        <begin position="214"/>
        <end position="249"/>
    </location>
</feature>
<comment type="caution">
    <text evidence="2">The sequence shown here is derived from an EMBL/GenBank/DDBJ whole genome shotgun (WGS) entry which is preliminary data.</text>
</comment>
<feature type="region of interest" description="Disordered" evidence="1">
    <location>
        <begin position="92"/>
        <end position="112"/>
    </location>
</feature>
<dbReference type="AlphaFoldDB" id="A0AB34JMX4"/>
<feature type="compositionally biased region" description="Polar residues" evidence="1">
    <location>
        <begin position="230"/>
        <end position="249"/>
    </location>
</feature>
<keyword evidence="3" id="KW-1185">Reference proteome</keyword>
<evidence type="ECO:0000313" key="2">
    <source>
        <dbReference type="EMBL" id="KAL1522904.1"/>
    </source>
</evidence>
<dbReference type="Proteomes" id="UP001515480">
    <property type="component" value="Unassembled WGS sequence"/>
</dbReference>
<proteinExistence type="predicted"/>
<evidence type="ECO:0008006" key="4">
    <source>
        <dbReference type="Google" id="ProtNLM"/>
    </source>
</evidence>